<feature type="binding site" evidence="11">
    <location>
        <begin position="131"/>
        <end position="139"/>
    </location>
    <ligand>
        <name>5-phospho-alpha-D-ribose 1-diphosphate</name>
        <dbReference type="ChEBI" id="CHEBI:58017"/>
    </ligand>
</feature>
<evidence type="ECO:0000259" key="12">
    <source>
        <dbReference type="Pfam" id="PF14681"/>
    </source>
</evidence>
<keyword evidence="7 11" id="KW-0547">Nucleotide-binding</keyword>
<comment type="function">
    <text evidence="11">Catalyzes the conversion of uracil and 5-phospho-alpha-D-ribose 1-diphosphate (PRPP) to UMP and diphosphate.</text>
</comment>
<dbReference type="NCBIfam" id="NF001097">
    <property type="entry name" value="PRK00129.1"/>
    <property type="match status" value="1"/>
</dbReference>
<feature type="binding site" evidence="11">
    <location>
        <position position="194"/>
    </location>
    <ligand>
        <name>uracil</name>
        <dbReference type="ChEBI" id="CHEBI:17568"/>
    </ligand>
</feature>
<feature type="domain" description="Phosphoribosyltransferase" evidence="12">
    <location>
        <begin position="7"/>
        <end position="208"/>
    </location>
</feature>
<dbReference type="CDD" id="cd06223">
    <property type="entry name" value="PRTases_typeI"/>
    <property type="match status" value="1"/>
</dbReference>
<evidence type="ECO:0000256" key="4">
    <source>
        <dbReference type="ARBA" id="ARBA00022533"/>
    </source>
</evidence>
<keyword evidence="5 11" id="KW-0328">Glycosyltransferase</keyword>
<dbReference type="InterPro" id="IPR050054">
    <property type="entry name" value="UPRTase/APRTase"/>
</dbReference>
<protein>
    <recommendedName>
        <fullName evidence="3 11">Uracil phosphoribosyltransferase</fullName>
        <ecNumber evidence="3 11">2.4.2.9</ecNumber>
    </recommendedName>
    <alternativeName>
        <fullName evidence="10 11">UMP pyrophosphorylase</fullName>
    </alternativeName>
    <alternativeName>
        <fullName evidence="11">UPRTase</fullName>
    </alternativeName>
</protein>
<evidence type="ECO:0000256" key="11">
    <source>
        <dbReference type="HAMAP-Rule" id="MF_01218"/>
    </source>
</evidence>
<dbReference type="InterPro" id="IPR029057">
    <property type="entry name" value="PRTase-like"/>
</dbReference>
<dbReference type="Pfam" id="PF14681">
    <property type="entry name" value="UPRTase"/>
    <property type="match status" value="1"/>
</dbReference>
<dbReference type="SUPFAM" id="SSF53271">
    <property type="entry name" value="PRTase-like"/>
    <property type="match status" value="1"/>
</dbReference>
<comment type="cofactor">
    <cofactor evidence="11">
        <name>Mg(2+)</name>
        <dbReference type="ChEBI" id="CHEBI:18420"/>
    </cofactor>
    <text evidence="11">Binds 1 Mg(2+) ion per subunit. The magnesium is bound as Mg-PRPP.</text>
</comment>
<comment type="activity regulation">
    <text evidence="11">Allosterically activated by GTP.</text>
</comment>
<name>A0ABR7GF25_9FIRM</name>
<evidence type="ECO:0000256" key="1">
    <source>
        <dbReference type="ARBA" id="ARBA00005180"/>
    </source>
</evidence>
<comment type="catalytic activity">
    <reaction evidence="11">
        <text>UMP + diphosphate = 5-phospho-alpha-D-ribose 1-diphosphate + uracil</text>
        <dbReference type="Rhea" id="RHEA:13017"/>
        <dbReference type="ChEBI" id="CHEBI:17568"/>
        <dbReference type="ChEBI" id="CHEBI:33019"/>
        <dbReference type="ChEBI" id="CHEBI:57865"/>
        <dbReference type="ChEBI" id="CHEBI:58017"/>
        <dbReference type="EC" id="2.4.2.9"/>
    </reaction>
</comment>
<dbReference type="PANTHER" id="PTHR32315">
    <property type="entry name" value="ADENINE PHOSPHORIBOSYLTRANSFERASE"/>
    <property type="match status" value="1"/>
</dbReference>
<comment type="caution">
    <text evidence="13">The sequence shown here is derived from an EMBL/GenBank/DDBJ whole genome shotgun (WGS) entry which is preliminary data.</text>
</comment>
<dbReference type="HAMAP" id="MF_01218_B">
    <property type="entry name" value="Upp_B"/>
    <property type="match status" value="1"/>
</dbReference>
<dbReference type="Gene3D" id="3.40.50.2020">
    <property type="match status" value="1"/>
</dbReference>
<comment type="similarity">
    <text evidence="2 11">Belongs to the UPRTase family.</text>
</comment>
<feature type="binding site" evidence="11">
    <location>
        <position position="104"/>
    </location>
    <ligand>
        <name>5-phospho-alpha-D-ribose 1-diphosphate</name>
        <dbReference type="ChEBI" id="CHEBI:58017"/>
    </ligand>
</feature>
<feature type="binding site" evidence="11">
    <location>
        <position position="79"/>
    </location>
    <ligand>
        <name>5-phospho-alpha-D-ribose 1-diphosphate</name>
        <dbReference type="ChEBI" id="CHEBI:58017"/>
    </ligand>
</feature>
<gene>
    <name evidence="11 13" type="primary">upp</name>
    <name evidence="13" type="ORF">H8R94_04600</name>
</gene>
<dbReference type="EC" id="2.4.2.9" evidence="3 11"/>
<dbReference type="RefSeq" id="WP_118280166.1">
    <property type="nucleotide sequence ID" value="NZ_JACOPG010000002.1"/>
</dbReference>
<dbReference type="InterPro" id="IPR005765">
    <property type="entry name" value="UPRT"/>
</dbReference>
<evidence type="ECO:0000313" key="14">
    <source>
        <dbReference type="Proteomes" id="UP000643810"/>
    </source>
</evidence>
<dbReference type="NCBIfam" id="TIGR01091">
    <property type="entry name" value="upp"/>
    <property type="match status" value="1"/>
</dbReference>
<reference evidence="13 14" key="1">
    <citation type="submission" date="2020-08" db="EMBL/GenBank/DDBJ databases">
        <title>Genome public.</title>
        <authorList>
            <person name="Liu C."/>
            <person name="Sun Q."/>
        </authorList>
    </citation>
    <scope>NUCLEOTIDE SEQUENCE [LARGE SCALE GENOMIC DNA]</scope>
    <source>
        <strain evidence="13 14">NSJ-9</strain>
    </source>
</reference>
<evidence type="ECO:0000256" key="9">
    <source>
        <dbReference type="ARBA" id="ARBA00023134"/>
    </source>
</evidence>
<dbReference type="GO" id="GO:0004845">
    <property type="term" value="F:uracil phosphoribosyltransferase activity"/>
    <property type="evidence" value="ECO:0007669"/>
    <property type="project" value="UniProtKB-EC"/>
</dbReference>
<keyword evidence="4 11" id="KW-0021">Allosteric enzyme</keyword>
<evidence type="ECO:0000256" key="8">
    <source>
        <dbReference type="ARBA" id="ARBA00022842"/>
    </source>
</evidence>
<keyword evidence="14" id="KW-1185">Reference proteome</keyword>
<evidence type="ECO:0000256" key="2">
    <source>
        <dbReference type="ARBA" id="ARBA00009516"/>
    </source>
</evidence>
<proteinExistence type="inferred from homology"/>
<organism evidence="13 14">
    <name type="scientific">Roseburia lenta</name>
    <dbReference type="NCBI Taxonomy" id="2763061"/>
    <lineage>
        <taxon>Bacteria</taxon>
        <taxon>Bacillati</taxon>
        <taxon>Bacillota</taxon>
        <taxon>Clostridia</taxon>
        <taxon>Lachnospirales</taxon>
        <taxon>Lachnospiraceae</taxon>
        <taxon>Roseburia</taxon>
    </lineage>
</organism>
<sequence>MENVTIMDHPLIQHKISRLRDKTTGTNEFRTLVSEIAMLMGFEALRDLPTELVEIETPIETTKQPMIAGKKMAIVPILRAGLGMVDGVLNLVPSAKIGHIGLYRDPETHEPHEYYCKLPEPIDQRTILVVDPMLATGGSGADAITMIKQHGGKNIKFMCIIAAPEGLERLHKEHPDVQIYVGALDRQLNENAYICPGLGDAGDRIFGTK</sequence>
<dbReference type="InterPro" id="IPR034332">
    <property type="entry name" value="Upp_B"/>
</dbReference>
<dbReference type="InterPro" id="IPR000836">
    <property type="entry name" value="PRTase_dom"/>
</dbReference>
<feature type="binding site" evidence="11">
    <location>
        <position position="200"/>
    </location>
    <ligand>
        <name>5-phospho-alpha-D-ribose 1-diphosphate</name>
        <dbReference type="ChEBI" id="CHEBI:58017"/>
    </ligand>
</feature>
<accession>A0ABR7GF25</accession>
<evidence type="ECO:0000256" key="3">
    <source>
        <dbReference type="ARBA" id="ARBA00011894"/>
    </source>
</evidence>
<evidence type="ECO:0000313" key="13">
    <source>
        <dbReference type="EMBL" id="MBC5685887.1"/>
    </source>
</evidence>
<evidence type="ECO:0000256" key="10">
    <source>
        <dbReference type="ARBA" id="ARBA00031082"/>
    </source>
</evidence>
<evidence type="ECO:0000256" key="6">
    <source>
        <dbReference type="ARBA" id="ARBA00022679"/>
    </source>
</evidence>
<evidence type="ECO:0000256" key="5">
    <source>
        <dbReference type="ARBA" id="ARBA00022676"/>
    </source>
</evidence>
<keyword evidence="8 11" id="KW-0460">Magnesium</keyword>
<keyword evidence="9 11" id="KW-0342">GTP-binding</keyword>
<evidence type="ECO:0000256" key="7">
    <source>
        <dbReference type="ARBA" id="ARBA00022741"/>
    </source>
</evidence>
<feature type="binding site" evidence="11">
    <location>
        <begin position="199"/>
        <end position="201"/>
    </location>
    <ligand>
        <name>uracil</name>
        <dbReference type="ChEBI" id="CHEBI:17568"/>
    </ligand>
</feature>
<comment type="pathway">
    <text evidence="1 11">Pyrimidine metabolism; UMP biosynthesis via salvage pathway; UMP from uracil: step 1/1.</text>
</comment>
<keyword evidence="6 11" id="KW-0808">Transferase</keyword>
<dbReference type="EMBL" id="JACOPG010000002">
    <property type="protein sequence ID" value="MBC5685887.1"/>
    <property type="molecule type" value="Genomic_DNA"/>
</dbReference>
<dbReference type="PANTHER" id="PTHR32315:SF4">
    <property type="entry name" value="URACIL PHOSPHORIBOSYLTRANSFERASE, CHLOROPLASTIC"/>
    <property type="match status" value="1"/>
</dbReference>
<dbReference type="Proteomes" id="UP000643810">
    <property type="component" value="Unassembled WGS sequence"/>
</dbReference>